<evidence type="ECO:0000313" key="3">
    <source>
        <dbReference type="Proteomes" id="UP000189722"/>
    </source>
</evidence>
<feature type="non-terminal residue" evidence="2">
    <location>
        <position position="103"/>
    </location>
</feature>
<proteinExistence type="predicted"/>
<evidence type="ECO:0000256" key="1">
    <source>
        <dbReference type="SAM" id="Coils"/>
    </source>
</evidence>
<protein>
    <submittedName>
        <fullName evidence="2">DNA double-strand break repair protein Rad50</fullName>
    </submittedName>
</protein>
<evidence type="ECO:0000313" key="2">
    <source>
        <dbReference type="EMBL" id="OOP60378.1"/>
    </source>
</evidence>
<feature type="coiled-coil region" evidence="1">
    <location>
        <begin position="6"/>
        <end position="82"/>
    </location>
</feature>
<keyword evidence="1" id="KW-0175">Coiled coil</keyword>
<name>A0A1S9M522_9MOLU</name>
<accession>A0A1S9M522</accession>
<dbReference type="Proteomes" id="UP000189722">
    <property type="component" value="Unassembled WGS sequence"/>
</dbReference>
<dbReference type="AlphaFoldDB" id="A0A1S9M522"/>
<dbReference type="EMBL" id="MWKN01000005">
    <property type="protein sequence ID" value="OOP60378.1"/>
    <property type="molecule type" value="Genomic_DNA"/>
</dbReference>
<gene>
    <name evidence="2" type="ORF">B2G44_00335</name>
</gene>
<reference evidence="2 3" key="1">
    <citation type="submission" date="2017-02" db="EMBL/GenBank/DDBJ databases">
        <title>A draft genome of 'Candidatus Phytoplasma aurantifolia' the agent of the witches-broom disease of lime.</title>
        <authorList>
            <person name="Foissac X."/>
            <person name="Carle P."/>
        </authorList>
    </citation>
    <scope>NUCLEOTIDE SEQUENCE [LARGE SCALE GENOMIC DNA]</scope>
    <source>
        <strain evidence="2 3">WBDL</strain>
    </source>
</reference>
<organism evidence="2 3">
    <name type="scientific">Candidatus Phytoplasma citri</name>
    <dbReference type="NCBI Taxonomy" id="180978"/>
    <lineage>
        <taxon>Bacteria</taxon>
        <taxon>Bacillati</taxon>
        <taxon>Mycoplasmatota</taxon>
        <taxon>Mollicutes</taxon>
        <taxon>Acholeplasmatales</taxon>
        <taxon>Acholeplasmataceae</taxon>
        <taxon>Candidatus Phytoplasma</taxon>
        <taxon>16SrII (Peanut WB group)</taxon>
    </lineage>
</organism>
<sequence>MINYLIKKCERDLKELAEQKELTQVAKTKIKTVLDNNEQKIKDIKTQLSATAENITILKGKLVYLEKEKTVKEQEMKAKEEQLPLASTDEKIRLKAEIEKLQD</sequence>
<comment type="caution">
    <text evidence="2">The sequence shown here is derived from an EMBL/GenBank/DDBJ whole genome shotgun (WGS) entry which is preliminary data.</text>
</comment>